<keyword evidence="3" id="KW-1185">Reference proteome</keyword>
<sequence>MLFKRPPDLPQESKLPAVANALGPMERLQRDYPHLARLKHEMIVNIMHFAVTYCLDWVIELITMRVRRGGGIIYKFPPLGENGEVAIIYGFSSNPEYSAPSQLGETTLEVLYEENGAEIAPYRWQPPRAHDMQMPSSSDRQREAPPRRPDVPSTVDLPDVANQSRKDDEWEEMLRTSQNDPDLPKHYKTMIRCLVERSGTEVVKSTVLSELLDELHGTEADHVVTAAIVSCQEELRRDDLHKRIGGIFPQRFSNPHKFKRRGIASRKHVQKFLEQIAGVFPSGFLGANNTRMLLDTILNSILLWKPTESWKISLPRFRTLECDSCRALRSKTTNLSRSVSVVQRELLFRIATFLTKFVLKNLL</sequence>
<evidence type="ECO:0000256" key="1">
    <source>
        <dbReference type="SAM" id="MobiDB-lite"/>
    </source>
</evidence>
<name>A0A183G3L5_HELPZ</name>
<dbReference type="AlphaFoldDB" id="A0A183G3L5"/>
<accession>A0A3P7ZSN7</accession>
<dbReference type="Proteomes" id="UP000050761">
    <property type="component" value="Unassembled WGS sequence"/>
</dbReference>
<proteinExistence type="predicted"/>
<dbReference type="OrthoDB" id="5795367at2759"/>
<protein>
    <submittedName>
        <fullName evidence="4">MIF4G domain-containing protein</fullName>
    </submittedName>
</protein>
<feature type="region of interest" description="Disordered" evidence="1">
    <location>
        <begin position="124"/>
        <end position="178"/>
    </location>
</feature>
<evidence type="ECO:0000313" key="4">
    <source>
        <dbReference type="WBParaSite" id="HPBE_0001600701-mRNA-1"/>
    </source>
</evidence>
<reference evidence="4" key="2">
    <citation type="submission" date="2019-09" db="UniProtKB">
        <authorList>
            <consortium name="WormBaseParasite"/>
        </authorList>
    </citation>
    <scope>IDENTIFICATION</scope>
</reference>
<evidence type="ECO:0000313" key="3">
    <source>
        <dbReference type="Proteomes" id="UP000050761"/>
    </source>
</evidence>
<dbReference type="EMBL" id="UZAH01029171">
    <property type="protein sequence ID" value="VDP04647.1"/>
    <property type="molecule type" value="Genomic_DNA"/>
</dbReference>
<feature type="compositionally biased region" description="Basic and acidic residues" evidence="1">
    <location>
        <begin position="139"/>
        <end position="150"/>
    </location>
</feature>
<accession>A0A183G3L5</accession>
<dbReference type="WBParaSite" id="HPBE_0001600701-mRNA-1">
    <property type="protein sequence ID" value="HPBE_0001600701-mRNA-1"/>
    <property type="gene ID" value="HPBE_0001600701"/>
</dbReference>
<organism evidence="3 4">
    <name type="scientific">Heligmosomoides polygyrus</name>
    <name type="common">Parasitic roundworm</name>
    <dbReference type="NCBI Taxonomy" id="6339"/>
    <lineage>
        <taxon>Eukaryota</taxon>
        <taxon>Metazoa</taxon>
        <taxon>Ecdysozoa</taxon>
        <taxon>Nematoda</taxon>
        <taxon>Chromadorea</taxon>
        <taxon>Rhabditida</taxon>
        <taxon>Rhabditina</taxon>
        <taxon>Rhabditomorpha</taxon>
        <taxon>Strongyloidea</taxon>
        <taxon>Heligmosomidae</taxon>
        <taxon>Heligmosomoides</taxon>
    </lineage>
</organism>
<feature type="compositionally biased region" description="Basic and acidic residues" evidence="1">
    <location>
        <begin position="164"/>
        <end position="174"/>
    </location>
</feature>
<evidence type="ECO:0000313" key="2">
    <source>
        <dbReference type="EMBL" id="VDP04647.1"/>
    </source>
</evidence>
<reference evidence="2 3" key="1">
    <citation type="submission" date="2018-11" db="EMBL/GenBank/DDBJ databases">
        <authorList>
            <consortium name="Pathogen Informatics"/>
        </authorList>
    </citation>
    <scope>NUCLEOTIDE SEQUENCE [LARGE SCALE GENOMIC DNA]</scope>
</reference>
<gene>
    <name evidence="2" type="ORF">HPBE_LOCUS16006</name>
</gene>